<proteinExistence type="inferred from homology"/>
<protein>
    <recommendedName>
        <fullName evidence="11">NADH dehydrogenase [ubiquinone] 1 alpha subcomplex subunit 6</fullName>
    </recommendedName>
</protein>
<evidence type="ECO:0000256" key="5">
    <source>
        <dbReference type="ARBA" id="ARBA00022792"/>
    </source>
</evidence>
<dbReference type="PANTHER" id="PTHR12964">
    <property type="entry name" value="NADH-UBIQUINONE OXIDOREDUCTASE B14 SUBUNIT"/>
    <property type="match status" value="1"/>
</dbReference>
<evidence type="ECO:0000256" key="7">
    <source>
        <dbReference type="ARBA" id="ARBA00023128"/>
    </source>
</evidence>
<dbReference type="EMBL" id="JADGJH010000650">
    <property type="protein sequence ID" value="KAJ3124791.1"/>
    <property type="molecule type" value="Genomic_DNA"/>
</dbReference>
<dbReference type="GO" id="GO:0006979">
    <property type="term" value="P:response to oxidative stress"/>
    <property type="evidence" value="ECO:0007669"/>
    <property type="project" value="TreeGrafter"/>
</dbReference>
<dbReference type="InterPro" id="IPR016488">
    <property type="entry name" value="NADH_Ub_cplx-1_asu_su-6"/>
</dbReference>
<evidence type="ECO:0000256" key="4">
    <source>
        <dbReference type="ARBA" id="ARBA00022660"/>
    </source>
</evidence>
<name>A0AAD5XDH4_9FUNG</name>
<keyword evidence="10" id="KW-1185">Reference proteome</keyword>
<evidence type="ECO:0000256" key="6">
    <source>
        <dbReference type="ARBA" id="ARBA00022982"/>
    </source>
</evidence>
<sequence>MFMYFPPLAAPPAVTQTTWICENYQLTISPATVRNRIRSEYKKSKGVSDLQTIDKLIFKSRIEYEEAMNNWTQQSQVMRYFDQPRPEDTKPVDFLGRFYAGRD</sequence>
<dbReference type="GO" id="GO:0005743">
    <property type="term" value="C:mitochondrial inner membrane"/>
    <property type="evidence" value="ECO:0007669"/>
    <property type="project" value="UniProtKB-SubCell"/>
</dbReference>
<evidence type="ECO:0000313" key="10">
    <source>
        <dbReference type="Proteomes" id="UP001211907"/>
    </source>
</evidence>
<dbReference type="AlphaFoldDB" id="A0AAD5XDH4"/>
<accession>A0AAD5XDH4</accession>
<keyword evidence="6" id="KW-0249">Electron transport</keyword>
<keyword evidence="7" id="KW-0496">Mitochondrion</keyword>
<gene>
    <name evidence="9" type="ORF">HK100_011116</name>
</gene>
<keyword evidence="3" id="KW-0813">Transport</keyword>
<keyword evidence="4" id="KW-0679">Respiratory chain</keyword>
<comment type="caution">
    <text evidence="9">The sequence shown here is derived from an EMBL/GenBank/DDBJ whole genome shotgun (WGS) entry which is preliminary data.</text>
</comment>
<evidence type="ECO:0000256" key="3">
    <source>
        <dbReference type="ARBA" id="ARBA00022448"/>
    </source>
</evidence>
<evidence type="ECO:0000256" key="2">
    <source>
        <dbReference type="ARBA" id="ARBA00009508"/>
    </source>
</evidence>
<evidence type="ECO:0000256" key="1">
    <source>
        <dbReference type="ARBA" id="ARBA00004443"/>
    </source>
</evidence>
<reference evidence="9" key="1">
    <citation type="submission" date="2020-05" db="EMBL/GenBank/DDBJ databases">
        <title>Phylogenomic resolution of chytrid fungi.</title>
        <authorList>
            <person name="Stajich J.E."/>
            <person name="Amses K."/>
            <person name="Simmons R."/>
            <person name="Seto K."/>
            <person name="Myers J."/>
            <person name="Bonds A."/>
            <person name="Quandt C.A."/>
            <person name="Barry K."/>
            <person name="Liu P."/>
            <person name="Grigoriev I."/>
            <person name="Longcore J.E."/>
            <person name="James T.Y."/>
        </authorList>
    </citation>
    <scope>NUCLEOTIDE SEQUENCE</scope>
    <source>
        <strain evidence="9">JEL0513</strain>
    </source>
</reference>
<keyword evidence="5" id="KW-0999">Mitochondrion inner membrane</keyword>
<evidence type="ECO:0000313" key="9">
    <source>
        <dbReference type="EMBL" id="KAJ3124791.1"/>
    </source>
</evidence>
<comment type="similarity">
    <text evidence="2">Belongs to the complex I LYR family.</text>
</comment>
<comment type="subcellular location">
    <subcellularLocation>
        <location evidence="1">Mitochondrion inner membrane</location>
        <topology evidence="1">Peripheral membrane protein</topology>
        <orientation evidence="1">Matrix side</orientation>
    </subcellularLocation>
</comment>
<organism evidence="9 10">
    <name type="scientific">Physocladia obscura</name>
    <dbReference type="NCBI Taxonomy" id="109957"/>
    <lineage>
        <taxon>Eukaryota</taxon>
        <taxon>Fungi</taxon>
        <taxon>Fungi incertae sedis</taxon>
        <taxon>Chytridiomycota</taxon>
        <taxon>Chytridiomycota incertae sedis</taxon>
        <taxon>Chytridiomycetes</taxon>
        <taxon>Chytridiales</taxon>
        <taxon>Chytriomycetaceae</taxon>
        <taxon>Physocladia</taxon>
    </lineage>
</organism>
<dbReference type="Proteomes" id="UP001211907">
    <property type="component" value="Unassembled WGS sequence"/>
</dbReference>
<evidence type="ECO:0000256" key="8">
    <source>
        <dbReference type="ARBA" id="ARBA00023136"/>
    </source>
</evidence>
<dbReference type="PANTHER" id="PTHR12964:SF0">
    <property type="entry name" value="NADH DEHYDROGENASE [UBIQUINONE] 1 ALPHA SUBCOMPLEX SUBUNIT 6"/>
    <property type="match status" value="1"/>
</dbReference>
<keyword evidence="8" id="KW-0472">Membrane</keyword>
<evidence type="ECO:0008006" key="11">
    <source>
        <dbReference type="Google" id="ProtNLM"/>
    </source>
</evidence>